<keyword evidence="2" id="KW-1185">Reference proteome</keyword>
<evidence type="ECO:0000313" key="1">
    <source>
        <dbReference type="EMBL" id="KIM53817.1"/>
    </source>
</evidence>
<dbReference type="AlphaFoldDB" id="A0A0C2ZMH0"/>
<name>A0A0C2ZMH0_9AGAM</name>
<protein>
    <submittedName>
        <fullName evidence="1">Uncharacterized protein</fullName>
    </submittedName>
</protein>
<sequence>MSGGNTIIEEFQPQLAALLCWMQLSLVAAVSDPIAAHDSGTCCGNMRTSSVAWMHTLFVLVPRSFLIFYLHP</sequence>
<reference evidence="2" key="2">
    <citation type="submission" date="2015-01" db="EMBL/GenBank/DDBJ databases">
        <title>Evolutionary Origins and Diversification of the Mycorrhizal Mutualists.</title>
        <authorList>
            <consortium name="DOE Joint Genome Institute"/>
            <consortium name="Mycorrhizal Genomics Consortium"/>
            <person name="Kohler A."/>
            <person name="Kuo A."/>
            <person name="Nagy L.G."/>
            <person name="Floudas D."/>
            <person name="Copeland A."/>
            <person name="Barry K.W."/>
            <person name="Cichocki N."/>
            <person name="Veneault-Fourrey C."/>
            <person name="LaButti K."/>
            <person name="Lindquist E.A."/>
            <person name="Lipzen A."/>
            <person name="Lundell T."/>
            <person name="Morin E."/>
            <person name="Murat C."/>
            <person name="Riley R."/>
            <person name="Ohm R."/>
            <person name="Sun H."/>
            <person name="Tunlid A."/>
            <person name="Henrissat B."/>
            <person name="Grigoriev I.V."/>
            <person name="Hibbett D.S."/>
            <person name="Martin F."/>
        </authorList>
    </citation>
    <scope>NUCLEOTIDE SEQUENCE [LARGE SCALE GENOMIC DNA]</scope>
    <source>
        <strain evidence="2">Foug A</strain>
    </source>
</reference>
<accession>A0A0C2ZMH0</accession>
<organism evidence="1 2">
    <name type="scientific">Scleroderma citrinum Foug A</name>
    <dbReference type="NCBI Taxonomy" id="1036808"/>
    <lineage>
        <taxon>Eukaryota</taxon>
        <taxon>Fungi</taxon>
        <taxon>Dikarya</taxon>
        <taxon>Basidiomycota</taxon>
        <taxon>Agaricomycotina</taxon>
        <taxon>Agaricomycetes</taxon>
        <taxon>Agaricomycetidae</taxon>
        <taxon>Boletales</taxon>
        <taxon>Sclerodermatineae</taxon>
        <taxon>Sclerodermataceae</taxon>
        <taxon>Scleroderma</taxon>
    </lineage>
</organism>
<gene>
    <name evidence="1" type="ORF">SCLCIDRAFT_1222534</name>
</gene>
<dbReference type="HOGENOM" id="CLU_2723662_0_0_1"/>
<proteinExistence type="predicted"/>
<reference evidence="1 2" key="1">
    <citation type="submission" date="2014-04" db="EMBL/GenBank/DDBJ databases">
        <authorList>
            <consortium name="DOE Joint Genome Institute"/>
            <person name="Kuo A."/>
            <person name="Kohler A."/>
            <person name="Nagy L.G."/>
            <person name="Floudas D."/>
            <person name="Copeland A."/>
            <person name="Barry K.W."/>
            <person name="Cichocki N."/>
            <person name="Veneault-Fourrey C."/>
            <person name="LaButti K."/>
            <person name="Lindquist E.A."/>
            <person name="Lipzen A."/>
            <person name="Lundell T."/>
            <person name="Morin E."/>
            <person name="Murat C."/>
            <person name="Sun H."/>
            <person name="Tunlid A."/>
            <person name="Henrissat B."/>
            <person name="Grigoriev I.V."/>
            <person name="Hibbett D.S."/>
            <person name="Martin F."/>
            <person name="Nordberg H.P."/>
            <person name="Cantor M.N."/>
            <person name="Hua S.X."/>
        </authorList>
    </citation>
    <scope>NUCLEOTIDE SEQUENCE [LARGE SCALE GENOMIC DNA]</scope>
    <source>
        <strain evidence="1 2">Foug A</strain>
    </source>
</reference>
<dbReference type="InParanoid" id="A0A0C2ZMH0"/>
<dbReference type="Proteomes" id="UP000053989">
    <property type="component" value="Unassembled WGS sequence"/>
</dbReference>
<evidence type="ECO:0000313" key="2">
    <source>
        <dbReference type="Proteomes" id="UP000053989"/>
    </source>
</evidence>
<dbReference type="EMBL" id="KN822170">
    <property type="protein sequence ID" value="KIM53817.1"/>
    <property type="molecule type" value="Genomic_DNA"/>
</dbReference>